<organism evidence="1 2">
    <name type="scientific">Rapidithrix thailandica</name>
    <dbReference type="NCBI Taxonomy" id="413964"/>
    <lineage>
        <taxon>Bacteria</taxon>
        <taxon>Pseudomonadati</taxon>
        <taxon>Bacteroidota</taxon>
        <taxon>Cytophagia</taxon>
        <taxon>Cytophagales</taxon>
        <taxon>Flammeovirgaceae</taxon>
        <taxon>Rapidithrix</taxon>
    </lineage>
</organism>
<accession>A0AAW9RUH3</accession>
<name>A0AAW9RUH3_9BACT</name>
<keyword evidence="2" id="KW-1185">Reference proteome</keyword>
<reference evidence="1 2" key="1">
    <citation type="submission" date="2024-04" db="EMBL/GenBank/DDBJ databases">
        <title>Novel genus in family Flammeovirgaceae.</title>
        <authorList>
            <person name="Nguyen T.H."/>
            <person name="Vuong T.Q."/>
            <person name="Le H."/>
            <person name="Kim S.-G."/>
        </authorList>
    </citation>
    <scope>NUCLEOTIDE SEQUENCE [LARGE SCALE GENOMIC DNA]</scope>
    <source>
        <strain evidence="1 2">JCM 23209</strain>
    </source>
</reference>
<evidence type="ECO:0000313" key="1">
    <source>
        <dbReference type="EMBL" id="MEN7548547.1"/>
    </source>
</evidence>
<dbReference type="AlphaFoldDB" id="A0AAW9RUH3"/>
<protein>
    <submittedName>
        <fullName evidence="1">Uncharacterized protein</fullName>
    </submittedName>
</protein>
<evidence type="ECO:0000313" key="2">
    <source>
        <dbReference type="Proteomes" id="UP001403385"/>
    </source>
</evidence>
<gene>
    <name evidence="1" type="ORF">AAG747_11540</name>
</gene>
<dbReference type="EMBL" id="JBDKWZ010000006">
    <property type="protein sequence ID" value="MEN7548547.1"/>
    <property type="molecule type" value="Genomic_DNA"/>
</dbReference>
<comment type="caution">
    <text evidence="1">The sequence shown here is derived from an EMBL/GenBank/DDBJ whole genome shotgun (WGS) entry which is preliminary data.</text>
</comment>
<dbReference type="RefSeq" id="WP_346821326.1">
    <property type="nucleotide sequence ID" value="NZ_JBDKWZ010000006.1"/>
</dbReference>
<dbReference type="Proteomes" id="UP001403385">
    <property type="component" value="Unassembled WGS sequence"/>
</dbReference>
<sequence>MAEKKSKSDLIFDSLKKNRDSLLYREKEKNLSFTNLDIDSIKPKKKQIEYASVKLRADLYERLRNAAKDQGIKQPGKLIALILETYLNQIEK</sequence>
<proteinExistence type="predicted"/>